<dbReference type="InterPro" id="IPR022742">
    <property type="entry name" value="Hydrolase_4"/>
</dbReference>
<dbReference type="RefSeq" id="WP_343890944.1">
    <property type="nucleotide sequence ID" value="NZ_BAAAEH010000036.1"/>
</dbReference>
<dbReference type="Pfam" id="PF12146">
    <property type="entry name" value="Hydrolase_4"/>
    <property type="match status" value="1"/>
</dbReference>
<evidence type="ECO:0000313" key="4">
    <source>
        <dbReference type="Proteomes" id="UP001419910"/>
    </source>
</evidence>
<name>A0ABU9Y977_9SPHN</name>
<dbReference type="Proteomes" id="UP001419910">
    <property type="component" value="Unassembled WGS sequence"/>
</dbReference>
<dbReference type="PANTHER" id="PTHR22946:SF12">
    <property type="entry name" value="CONIDIAL PIGMENT BIOSYNTHESIS PROTEIN AYG1 (AFU_ORTHOLOGUE AFUA_2G17550)"/>
    <property type="match status" value="1"/>
</dbReference>
<keyword evidence="4" id="KW-1185">Reference proteome</keyword>
<dbReference type="SUPFAM" id="SSF53474">
    <property type="entry name" value="alpha/beta-Hydrolases"/>
    <property type="match status" value="1"/>
</dbReference>
<evidence type="ECO:0000259" key="2">
    <source>
        <dbReference type="Pfam" id="PF12146"/>
    </source>
</evidence>
<dbReference type="Gene3D" id="3.40.50.1820">
    <property type="entry name" value="alpha/beta hydrolase"/>
    <property type="match status" value="1"/>
</dbReference>
<accession>A0ABU9Y977</accession>
<dbReference type="PANTHER" id="PTHR22946">
    <property type="entry name" value="DIENELACTONE HYDROLASE DOMAIN-CONTAINING PROTEIN-RELATED"/>
    <property type="match status" value="1"/>
</dbReference>
<dbReference type="InterPro" id="IPR029058">
    <property type="entry name" value="AB_hydrolase_fold"/>
</dbReference>
<dbReference type="EMBL" id="JBDIME010000027">
    <property type="protein sequence ID" value="MEN2792357.1"/>
    <property type="molecule type" value="Genomic_DNA"/>
</dbReference>
<dbReference type="InterPro" id="IPR050261">
    <property type="entry name" value="FrsA_esterase"/>
</dbReference>
<dbReference type="GO" id="GO:0016787">
    <property type="term" value="F:hydrolase activity"/>
    <property type="evidence" value="ECO:0007669"/>
    <property type="project" value="UniProtKB-KW"/>
</dbReference>
<feature type="domain" description="Serine aminopeptidase S33" evidence="2">
    <location>
        <begin position="164"/>
        <end position="258"/>
    </location>
</feature>
<comment type="caution">
    <text evidence="3">The sequence shown here is derived from an EMBL/GenBank/DDBJ whole genome shotgun (WGS) entry which is preliminary data.</text>
</comment>
<evidence type="ECO:0000256" key="1">
    <source>
        <dbReference type="SAM" id="MobiDB-lite"/>
    </source>
</evidence>
<proteinExistence type="predicted"/>
<gene>
    <name evidence="3" type="ORF">ABC974_22185</name>
</gene>
<evidence type="ECO:0000313" key="3">
    <source>
        <dbReference type="EMBL" id="MEN2792357.1"/>
    </source>
</evidence>
<keyword evidence="3" id="KW-0378">Hydrolase</keyword>
<reference evidence="3 4" key="1">
    <citation type="submission" date="2024-05" db="EMBL/GenBank/DDBJ databases">
        <authorList>
            <person name="Liu Q."/>
            <person name="Xin Y.-H."/>
        </authorList>
    </citation>
    <scope>NUCLEOTIDE SEQUENCE [LARGE SCALE GENOMIC DNA]</scope>
    <source>
        <strain evidence="3 4">CGMCC 1.10181</strain>
    </source>
</reference>
<sequence>MSDNGGQPRIVTRSFSGRQTAPAAQLPPESEAALRQFSAERLMAYGMAYADMVELRGRVAGGEIWEVVAAELAVTCLSPPEAVLARESRSTRANRLYRASALTRMQQMMMLTDTPERRAIFARAAALYVEAASLSGDRERVRIETPGGPLVGWLHGASIAAPVGATLVIGGVEGWAMDFAPMGTALAARGVAALLLDGPGQGETRLDHGHYLSRDWPSAYRAAVDHLQSRLPDVPLGIIGNSLGGSVVVRYAALDPRIRACCDNGGPATVTRARANATFFRKMVAHTGGKPDDEALAIWESVLPTGPDMPLSGPLLVVHGGLDPLIPDADAMSILEETVAPSRDMAIWSDGDHCVYNHADDKHDLIADWMAIQLAEAGLREPLSIPISRASA</sequence>
<organism evidence="3 4">
    <name type="scientific">Sphingomonas oligophenolica</name>
    <dbReference type="NCBI Taxonomy" id="301154"/>
    <lineage>
        <taxon>Bacteria</taxon>
        <taxon>Pseudomonadati</taxon>
        <taxon>Pseudomonadota</taxon>
        <taxon>Alphaproteobacteria</taxon>
        <taxon>Sphingomonadales</taxon>
        <taxon>Sphingomonadaceae</taxon>
        <taxon>Sphingomonas</taxon>
    </lineage>
</organism>
<feature type="region of interest" description="Disordered" evidence="1">
    <location>
        <begin position="1"/>
        <end position="29"/>
    </location>
</feature>
<protein>
    <submittedName>
        <fullName evidence="3">Alpha/beta hydrolase</fullName>
    </submittedName>
</protein>